<dbReference type="RefSeq" id="WP_256533302.1">
    <property type="nucleotide sequence ID" value="NZ_CP101824.1"/>
</dbReference>
<dbReference type="EMBL" id="JBHSAQ010000013">
    <property type="protein sequence ID" value="MFC3959789.1"/>
    <property type="molecule type" value="Genomic_DNA"/>
</dbReference>
<dbReference type="AlphaFoldDB" id="A0ABD5NT85"/>
<feature type="transmembrane region" description="Helical" evidence="2">
    <location>
        <begin position="258"/>
        <end position="278"/>
    </location>
</feature>
<feature type="domain" description="CAAX prenyl protease 2/Lysostaphin resistance protein A-like" evidence="3">
    <location>
        <begin position="339"/>
        <end position="436"/>
    </location>
</feature>
<dbReference type="GeneID" id="73902415"/>
<keyword evidence="4" id="KW-0378">Hydrolase</keyword>
<name>A0ABD5NT85_9EURY</name>
<evidence type="ECO:0000259" key="3">
    <source>
        <dbReference type="Pfam" id="PF02517"/>
    </source>
</evidence>
<feature type="transmembrane region" description="Helical" evidence="2">
    <location>
        <begin position="181"/>
        <end position="203"/>
    </location>
</feature>
<dbReference type="Proteomes" id="UP001595846">
    <property type="component" value="Unassembled WGS sequence"/>
</dbReference>
<evidence type="ECO:0000313" key="5">
    <source>
        <dbReference type="Proteomes" id="UP001595846"/>
    </source>
</evidence>
<dbReference type="EC" id="3.4.-.-" evidence="4"/>
<keyword evidence="2" id="KW-0472">Membrane</keyword>
<protein>
    <submittedName>
        <fullName evidence="4">CPBP family intramembrane glutamic endopeptidase</fullName>
        <ecNumber evidence="4">3.4.-.-</ecNumber>
    </submittedName>
</protein>
<dbReference type="InterPro" id="IPR052710">
    <property type="entry name" value="CAAX_protease"/>
</dbReference>
<feature type="transmembrane region" description="Helical" evidence="2">
    <location>
        <begin position="339"/>
        <end position="358"/>
    </location>
</feature>
<dbReference type="GO" id="GO:0080120">
    <property type="term" value="P:CAAX-box protein maturation"/>
    <property type="evidence" value="ECO:0007669"/>
    <property type="project" value="UniProtKB-ARBA"/>
</dbReference>
<feature type="compositionally biased region" description="Acidic residues" evidence="1">
    <location>
        <begin position="7"/>
        <end position="18"/>
    </location>
</feature>
<feature type="transmembrane region" description="Helical" evidence="2">
    <location>
        <begin position="298"/>
        <end position="319"/>
    </location>
</feature>
<feature type="transmembrane region" description="Helical" evidence="2">
    <location>
        <begin position="215"/>
        <end position="246"/>
    </location>
</feature>
<keyword evidence="5" id="KW-1185">Reference proteome</keyword>
<organism evidence="4 5">
    <name type="scientific">Halovivax cerinus</name>
    <dbReference type="NCBI Taxonomy" id="1487865"/>
    <lineage>
        <taxon>Archaea</taxon>
        <taxon>Methanobacteriati</taxon>
        <taxon>Methanobacteriota</taxon>
        <taxon>Stenosarchaea group</taxon>
        <taxon>Halobacteria</taxon>
        <taxon>Halobacteriales</taxon>
        <taxon>Natrialbaceae</taxon>
        <taxon>Halovivax</taxon>
    </lineage>
</organism>
<reference evidence="4 5" key="1">
    <citation type="journal article" date="2019" name="Int. J. Syst. Evol. Microbiol.">
        <title>The Global Catalogue of Microorganisms (GCM) 10K type strain sequencing project: providing services to taxonomists for standard genome sequencing and annotation.</title>
        <authorList>
            <consortium name="The Broad Institute Genomics Platform"/>
            <consortium name="The Broad Institute Genome Sequencing Center for Infectious Disease"/>
            <person name="Wu L."/>
            <person name="Ma J."/>
        </authorList>
    </citation>
    <scope>NUCLEOTIDE SEQUENCE [LARGE SCALE GENOMIC DNA]</scope>
    <source>
        <strain evidence="4 5">IBRC-M 10256</strain>
    </source>
</reference>
<gene>
    <name evidence="4" type="ORF">ACFOUR_15610</name>
</gene>
<proteinExistence type="predicted"/>
<feature type="transmembrane region" description="Helical" evidence="2">
    <location>
        <begin position="370"/>
        <end position="391"/>
    </location>
</feature>
<feature type="compositionally biased region" description="Low complexity" evidence="1">
    <location>
        <begin position="42"/>
        <end position="55"/>
    </location>
</feature>
<feature type="transmembrane region" description="Helical" evidence="2">
    <location>
        <begin position="143"/>
        <end position="161"/>
    </location>
</feature>
<feature type="transmembrane region" description="Helical" evidence="2">
    <location>
        <begin position="90"/>
        <end position="109"/>
    </location>
</feature>
<feature type="compositionally biased region" description="Basic and acidic residues" evidence="1">
    <location>
        <begin position="56"/>
        <end position="66"/>
    </location>
</feature>
<feature type="transmembrane region" description="Helical" evidence="2">
    <location>
        <begin position="397"/>
        <end position="419"/>
    </location>
</feature>
<feature type="region of interest" description="Disordered" evidence="1">
    <location>
        <begin position="1"/>
        <end position="77"/>
    </location>
</feature>
<dbReference type="GO" id="GO:0004175">
    <property type="term" value="F:endopeptidase activity"/>
    <property type="evidence" value="ECO:0007669"/>
    <property type="project" value="UniProtKB-ARBA"/>
</dbReference>
<accession>A0ABD5NT85</accession>
<evidence type="ECO:0000256" key="1">
    <source>
        <dbReference type="SAM" id="MobiDB-lite"/>
    </source>
</evidence>
<dbReference type="PANTHER" id="PTHR36435:SF1">
    <property type="entry name" value="CAAX AMINO TERMINAL PROTEASE FAMILY PROTEIN"/>
    <property type="match status" value="1"/>
</dbReference>
<evidence type="ECO:0000256" key="2">
    <source>
        <dbReference type="SAM" id="Phobius"/>
    </source>
</evidence>
<keyword evidence="2" id="KW-1133">Transmembrane helix</keyword>
<sequence length="448" mass="44790">MTGGSDSTDETDTVEPDGGDGWTPNAEDTEPDADRVAEDADSTAADGSAGPGGRDAAADAADRAADDASQDTDDPGAAAALAEATGDASVLLALFTTTLTLLGAARVLRSGTTDPFTLVVGGIAALALGTVFVGRHGHLSRSVLGSIVGVASAAVAVLSVYGLTHGYTTPFGVPPVAGTPALLVSLVGAALSIAAAGAMYAGLSGRQLRRRGGAAAGFWLVGAVGYVSIIAWANLLAIGLVLIAGVVITDQPATSRSVLTQVATVLGTGTVAGAYLALTDRGRSYVDVRVPSLRDLGYVVGGVVALGGIAIVIGVILGTTGTESAGHSSFERARSAPELLLVLAVASILVIGPFEELLYRNVIQKGLTGYFSTPGAIVVASVIFASAHLFAYGGGPVGGLLVSLGIVFVLSLALGTLYARTGNLLVPALVHGLYNAYTYYSQYLSMAG</sequence>
<dbReference type="InterPro" id="IPR003675">
    <property type="entry name" value="Rce1/LyrA-like_dom"/>
</dbReference>
<comment type="caution">
    <text evidence="4">The sequence shown here is derived from an EMBL/GenBank/DDBJ whole genome shotgun (WGS) entry which is preliminary data.</text>
</comment>
<evidence type="ECO:0000313" key="4">
    <source>
        <dbReference type="EMBL" id="MFC3959789.1"/>
    </source>
</evidence>
<dbReference type="Pfam" id="PF02517">
    <property type="entry name" value="Rce1-like"/>
    <property type="match status" value="1"/>
</dbReference>
<dbReference type="PANTHER" id="PTHR36435">
    <property type="entry name" value="SLR1288 PROTEIN"/>
    <property type="match status" value="1"/>
</dbReference>
<feature type="transmembrane region" description="Helical" evidence="2">
    <location>
        <begin position="115"/>
        <end position="134"/>
    </location>
</feature>
<keyword evidence="2" id="KW-0812">Transmembrane</keyword>